<sequence length="564" mass="58304">MSVAARGVHCIAGARAMVALPQRAGARRNGFLDRMSSHHTLPGGASRPPVPPVPPVQHRRARPRLPRLARRLAALALAAAAGHAWAAGRYALVIGNAAYPQPLVNPVNDARALGDRLRQLGFEVDLEQDLDAARLRQALRAFARRGRGAEVALVYYAGHGAQANDSSYLLPIGAEVGHPSARSIEDQGVPLDEALGELQRADARSSVMILDACREIYLRGGAPAGQVANQGFAAAPAPRGLVIAYSTAPGARARDYWSPEVRNSPYTAALVEVLGERGLNLGDVFARVSERVALLTHDTQRPHVSFGETSVRLVLNDGRAWPAGAPGSAARLAQGSASGDAPAPAGRAATVPAATWAAAQGGGRPAGPPGPPSGRSAALTAAGADKAGADKAGASGAGAAGRWPGYVLQDLNYEIRQLVAQRPFPRQALERRARGGDVVAQTALGRGLPQDGAPGAQARRWAERAAAKGFPPAQTDLAERLILAGDAASLARAAPLLDAAVAAGYAPAHAYQADLALRRDGDSAAAARHLLQAMGATMRDATEATSAYQRDIQVRAASAPAAPR</sequence>
<reference evidence="3 4" key="1">
    <citation type="submission" date="2016-10" db="EMBL/GenBank/DDBJ databases">
        <title>Complete genome sequences of three Cupriavidus strains isolated from various Malaysian environments.</title>
        <authorList>
            <person name="Abdullah A.A.-A."/>
            <person name="Shafie N.A.H."/>
            <person name="Lau N.S."/>
        </authorList>
    </citation>
    <scope>NUCLEOTIDE SEQUENCE [LARGE SCALE GENOMIC DNA]</scope>
    <source>
        <strain evidence="3 4">USMAA1020</strain>
    </source>
</reference>
<dbReference type="InterPro" id="IPR029030">
    <property type="entry name" value="Caspase-like_dom_sf"/>
</dbReference>
<dbReference type="InterPro" id="IPR011990">
    <property type="entry name" value="TPR-like_helical_dom_sf"/>
</dbReference>
<dbReference type="Proteomes" id="UP000177515">
    <property type="component" value="Chromosome 2"/>
</dbReference>
<evidence type="ECO:0000313" key="3">
    <source>
        <dbReference type="EMBL" id="AOZ09831.1"/>
    </source>
</evidence>
<dbReference type="SUPFAM" id="SSF52129">
    <property type="entry name" value="Caspase-like"/>
    <property type="match status" value="1"/>
</dbReference>
<evidence type="ECO:0000256" key="1">
    <source>
        <dbReference type="SAM" id="MobiDB-lite"/>
    </source>
</evidence>
<gene>
    <name evidence="3" type="ORF">BKK80_29485</name>
</gene>
<feature type="region of interest" description="Disordered" evidence="1">
    <location>
        <begin position="34"/>
        <end position="60"/>
    </location>
</feature>
<dbReference type="InterPro" id="IPR052039">
    <property type="entry name" value="Caspase-related_regulators"/>
</dbReference>
<proteinExistence type="predicted"/>
<feature type="region of interest" description="Disordered" evidence="1">
    <location>
        <begin position="324"/>
        <end position="399"/>
    </location>
</feature>
<dbReference type="Gene3D" id="1.25.40.10">
    <property type="entry name" value="Tetratricopeptide repeat domain"/>
    <property type="match status" value="1"/>
</dbReference>
<dbReference type="InterPro" id="IPR001309">
    <property type="entry name" value="Pept_C14_p20"/>
</dbReference>
<dbReference type="RefSeq" id="WP_071072366.1">
    <property type="nucleotide sequence ID" value="NZ_CP017755.1"/>
</dbReference>
<dbReference type="EMBL" id="CP017755">
    <property type="protein sequence ID" value="AOZ09831.1"/>
    <property type="molecule type" value="Genomic_DNA"/>
</dbReference>
<feature type="compositionally biased region" description="Low complexity" evidence="1">
    <location>
        <begin position="373"/>
        <end position="394"/>
    </location>
</feature>
<name>A0ABM6FDG9_9BURK</name>
<dbReference type="PANTHER" id="PTHR22576">
    <property type="entry name" value="MUCOSA ASSOCIATED LYMPHOID TISSUE LYMPHOMA TRANSLOCATION PROTEIN 1/PARACASPASE"/>
    <property type="match status" value="1"/>
</dbReference>
<evidence type="ECO:0000259" key="2">
    <source>
        <dbReference type="PROSITE" id="PS50208"/>
    </source>
</evidence>
<keyword evidence="4" id="KW-1185">Reference proteome</keyword>
<feature type="domain" description="Caspase family p20" evidence="2">
    <location>
        <begin position="109"/>
        <end position="214"/>
    </location>
</feature>
<dbReference type="PANTHER" id="PTHR22576:SF37">
    <property type="entry name" value="MUCOSA-ASSOCIATED LYMPHOID TISSUE LYMPHOMA TRANSLOCATION PROTEIN 1"/>
    <property type="match status" value="1"/>
</dbReference>
<organism evidence="3 4">
    <name type="scientific">Cupriavidus malaysiensis</name>
    <dbReference type="NCBI Taxonomy" id="367825"/>
    <lineage>
        <taxon>Bacteria</taxon>
        <taxon>Pseudomonadati</taxon>
        <taxon>Pseudomonadota</taxon>
        <taxon>Betaproteobacteria</taxon>
        <taxon>Burkholderiales</taxon>
        <taxon>Burkholderiaceae</taxon>
        <taxon>Cupriavidus</taxon>
    </lineage>
</organism>
<feature type="compositionally biased region" description="Low complexity" evidence="1">
    <location>
        <begin position="333"/>
        <end position="359"/>
    </location>
</feature>
<dbReference type="PROSITE" id="PS50208">
    <property type="entry name" value="CASPASE_P20"/>
    <property type="match status" value="1"/>
</dbReference>
<accession>A0ABM6FDG9</accession>
<protein>
    <recommendedName>
        <fullName evidence="2">Caspase family p20 domain-containing protein</fullName>
    </recommendedName>
</protein>
<evidence type="ECO:0000313" key="4">
    <source>
        <dbReference type="Proteomes" id="UP000177515"/>
    </source>
</evidence>
<dbReference type="Pfam" id="PF00656">
    <property type="entry name" value="Peptidase_C14"/>
    <property type="match status" value="1"/>
</dbReference>
<dbReference type="InterPro" id="IPR011600">
    <property type="entry name" value="Pept_C14_caspase"/>
</dbReference>
<dbReference type="Gene3D" id="3.40.50.1460">
    <property type="match status" value="1"/>
</dbReference>